<proteinExistence type="predicted"/>
<reference evidence="1" key="1">
    <citation type="submission" date="2013-08" db="EMBL/GenBank/DDBJ databases">
        <authorList>
            <person name="Mendez C."/>
            <person name="Richter M."/>
            <person name="Ferrer M."/>
            <person name="Sanchez J."/>
        </authorList>
    </citation>
    <scope>NUCLEOTIDE SEQUENCE</scope>
</reference>
<dbReference type="PANTHER" id="PTHR34614:SF2">
    <property type="entry name" value="TRANSPOSASE IS4-LIKE DOMAIN-CONTAINING PROTEIN"/>
    <property type="match status" value="1"/>
</dbReference>
<reference evidence="1" key="2">
    <citation type="journal article" date="2014" name="ISME J.">
        <title>Microbial stratification in low pH oxic and suboxic macroscopic growths along an acid mine drainage.</title>
        <authorList>
            <person name="Mendez-Garcia C."/>
            <person name="Mesa V."/>
            <person name="Sprenger R.R."/>
            <person name="Richter M."/>
            <person name="Diez M.S."/>
            <person name="Solano J."/>
            <person name="Bargiela R."/>
            <person name="Golyshina O.V."/>
            <person name="Manteca A."/>
            <person name="Ramos J.L."/>
            <person name="Gallego J.R."/>
            <person name="Llorente I."/>
            <person name="Martins Dos Santos V.A."/>
            <person name="Jensen O.N."/>
            <person name="Pelaez A.I."/>
            <person name="Sanchez J."/>
            <person name="Ferrer M."/>
        </authorList>
    </citation>
    <scope>NUCLEOTIDE SEQUENCE</scope>
</reference>
<name>T1CIT6_9ZZZZ</name>
<evidence type="ECO:0000313" key="1">
    <source>
        <dbReference type="EMBL" id="EQD67495.1"/>
    </source>
</evidence>
<dbReference type="InterPro" id="IPR047654">
    <property type="entry name" value="IS1634_transpos"/>
</dbReference>
<gene>
    <name evidence="1" type="ORF">B2A_00736</name>
</gene>
<dbReference type="NCBIfam" id="NF033559">
    <property type="entry name" value="transpos_IS1634"/>
    <property type="match status" value="1"/>
</dbReference>
<dbReference type="AlphaFoldDB" id="T1CIT6"/>
<dbReference type="EMBL" id="AUZZ01000575">
    <property type="protein sequence ID" value="EQD67495.1"/>
    <property type="molecule type" value="Genomic_DNA"/>
</dbReference>
<organism evidence="1">
    <name type="scientific">mine drainage metagenome</name>
    <dbReference type="NCBI Taxonomy" id="410659"/>
    <lineage>
        <taxon>unclassified sequences</taxon>
        <taxon>metagenomes</taxon>
        <taxon>ecological metagenomes</taxon>
    </lineage>
</organism>
<feature type="non-terminal residue" evidence="1">
    <location>
        <position position="366"/>
    </location>
</feature>
<dbReference type="PANTHER" id="PTHR34614">
    <property type="match status" value="1"/>
</dbReference>
<sequence length="366" mass="40287">MGVILQYLDMAFIIGKKQDGKTYYYLAESARVDGKPRIVSQRYLGSAEEVMVRLGEVAPGEPYASRHLSFGDLGATWSVIVRLHIAEIIDEVVGPRRSDAQASVGTYIALMILNRVVSPCSKLGFSQWWSKTAGDHLVHLPPAALDHRRFWEAMDAVTDTQLIEIERRIVSGMVQHFGLDCSGLVLDMTNFATYIDSGNEKAQIAQRGHAKQKRTDLRLVGLGLVVSTDGGIPLVSHTYAGNRPDVTQFPLMINELAARFQSLAGTDAELTLVYDAGQDSEANQTKVAMTGLHFVGSLPPSDHPELLAIKRSRYQVVDEDVFGGLTYFETTKNVLGAKYRLVVTHSENLHQKQVRGFSQTLGKAIG</sequence>
<comment type="caution">
    <text evidence="1">The sequence shown here is derived from an EMBL/GenBank/DDBJ whole genome shotgun (WGS) entry which is preliminary data.</text>
</comment>
<accession>T1CIT6</accession>
<protein>
    <submittedName>
        <fullName evidence="1">Transposase-like protein</fullName>
    </submittedName>
</protein>